<evidence type="ECO:0000256" key="1">
    <source>
        <dbReference type="ARBA" id="ARBA00006723"/>
    </source>
</evidence>
<dbReference type="Pfam" id="PF01361">
    <property type="entry name" value="Tautomerase"/>
    <property type="match status" value="1"/>
</dbReference>
<comment type="caution">
    <text evidence="4">The sequence shown here is derived from an EMBL/GenBank/DDBJ whole genome shotgun (WGS) entry which is preliminary data.</text>
</comment>
<keyword evidence="2" id="KW-0413">Isomerase</keyword>
<dbReference type="Proteomes" id="UP001604002">
    <property type="component" value="Unassembled WGS sequence"/>
</dbReference>
<reference evidence="4 5" key="1">
    <citation type="submission" date="2024-02" db="EMBL/GenBank/DDBJ databases">
        <title>Expansion and revision of Xanthobacter and proposal of Roseixanthobacter gen. nov.</title>
        <authorList>
            <person name="Soltysiak M.P.M."/>
            <person name="Jalihal A."/>
            <person name="Ory A."/>
            <person name="Chrisophersen C."/>
            <person name="Lee A.D."/>
            <person name="Boulton J."/>
            <person name="Springer M."/>
        </authorList>
    </citation>
    <scope>NUCLEOTIDE SEQUENCE [LARGE SCALE GENOMIC DNA]</scope>
    <source>
        <strain evidence="4 5">23A</strain>
    </source>
</reference>
<evidence type="ECO:0000256" key="2">
    <source>
        <dbReference type="ARBA" id="ARBA00023235"/>
    </source>
</evidence>
<proteinExistence type="inferred from homology"/>
<comment type="similarity">
    <text evidence="1">Belongs to the 4-oxalocrotonate tautomerase family.</text>
</comment>
<dbReference type="SUPFAM" id="SSF55331">
    <property type="entry name" value="Tautomerase/MIF"/>
    <property type="match status" value="1"/>
</dbReference>
<feature type="domain" description="4-oxalocrotonate tautomerase-like" evidence="3">
    <location>
        <begin position="2"/>
        <end position="60"/>
    </location>
</feature>
<dbReference type="PANTHER" id="PTHR35530">
    <property type="entry name" value="TAUTOMERASE-RELATED"/>
    <property type="match status" value="1"/>
</dbReference>
<keyword evidence="5" id="KW-1185">Reference proteome</keyword>
<dbReference type="InterPro" id="IPR014347">
    <property type="entry name" value="Tautomerase/MIF_sf"/>
</dbReference>
<evidence type="ECO:0000313" key="4">
    <source>
        <dbReference type="EMBL" id="MFG1373505.1"/>
    </source>
</evidence>
<gene>
    <name evidence="4" type="ORF">V5F32_15125</name>
</gene>
<dbReference type="Gene3D" id="3.30.429.10">
    <property type="entry name" value="Macrophage Migration Inhibitory Factor"/>
    <property type="match status" value="1"/>
</dbReference>
<dbReference type="PANTHER" id="PTHR35530:SF1">
    <property type="entry name" value="2-HYDROXYMUCONATE TAUTOMERASE"/>
    <property type="match status" value="1"/>
</dbReference>
<evidence type="ECO:0000313" key="5">
    <source>
        <dbReference type="Proteomes" id="UP001604002"/>
    </source>
</evidence>
<protein>
    <submittedName>
        <fullName evidence="4">Tautomerase family protein</fullName>
    </submittedName>
</protein>
<evidence type="ECO:0000259" key="3">
    <source>
        <dbReference type="Pfam" id="PF01361"/>
    </source>
</evidence>
<dbReference type="EMBL" id="JBAFVH010000008">
    <property type="protein sequence ID" value="MFG1373505.1"/>
    <property type="molecule type" value="Genomic_DNA"/>
</dbReference>
<dbReference type="RefSeq" id="WP_149577890.1">
    <property type="nucleotide sequence ID" value="NZ_JAKOAT010000010.1"/>
</dbReference>
<sequence>MPIVNVVLLEGRTQAQKDDMYKEVTDALCRTLECRPDQVRIMVQDFANADFAVAGKSVEAILAERAARTG</sequence>
<organism evidence="4 5">
    <name type="scientific">Xanthobacter oligotrophicus</name>
    <dbReference type="NCBI Taxonomy" id="2607286"/>
    <lineage>
        <taxon>Bacteria</taxon>
        <taxon>Pseudomonadati</taxon>
        <taxon>Pseudomonadota</taxon>
        <taxon>Alphaproteobacteria</taxon>
        <taxon>Hyphomicrobiales</taxon>
        <taxon>Xanthobacteraceae</taxon>
        <taxon>Xanthobacter</taxon>
    </lineage>
</organism>
<name>A0ABW6ZZP2_9HYPH</name>
<dbReference type="InterPro" id="IPR004370">
    <property type="entry name" value="4-OT-like_dom"/>
</dbReference>
<accession>A0ABW6ZZP2</accession>